<keyword evidence="2" id="KW-1185">Reference proteome</keyword>
<comment type="caution">
    <text evidence="1">The sequence shown here is derived from an EMBL/GenBank/DDBJ whole genome shotgun (WGS) entry which is preliminary data.</text>
</comment>
<evidence type="ECO:0008006" key="3">
    <source>
        <dbReference type="Google" id="ProtNLM"/>
    </source>
</evidence>
<name>A0A840UUN8_9BACT</name>
<dbReference type="Pfam" id="PF09411">
    <property type="entry name" value="PagL"/>
    <property type="match status" value="1"/>
</dbReference>
<protein>
    <recommendedName>
        <fullName evidence="3">Acyloxyacyl hydrolase</fullName>
    </recommendedName>
</protein>
<evidence type="ECO:0000313" key="1">
    <source>
        <dbReference type="EMBL" id="MBB5348523.1"/>
    </source>
</evidence>
<dbReference type="EMBL" id="JACHEO010000012">
    <property type="protein sequence ID" value="MBB5348523.1"/>
    <property type="molecule type" value="Genomic_DNA"/>
</dbReference>
<dbReference type="Gene3D" id="2.40.160.20">
    <property type="match status" value="1"/>
</dbReference>
<organism evidence="1 2">
    <name type="scientific">Desulfoprunum benzoelyticum</name>
    <dbReference type="NCBI Taxonomy" id="1506996"/>
    <lineage>
        <taxon>Bacteria</taxon>
        <taxon>Pseudomonadati</taxon>
        <taxon>Thermodesulfobacteriota</taxon>
        <taxon>Desulfobulbia</taxon>
        <taxon>Desulfobulbales</taxon>
        <taxon>Desulfobulbaceae</taxon>
        <taxon>Desulfoprunum</taxon>
    </lineage>
</organism>
<accession>A0A840UUN8</accession>
<evidence type="ECO:0000313" key="2">
    <source>
        <dbReference type="Proteomes" id="UP000539642"/>
    </source>
</evidence>
<dbReference type="RefSeq" id="WP_183351341.1">
    <property type="nucleotide sequence ID" value="NZ_JACHEO010000012.1"/>
</dbReference>
<reference evidence="1 2" key="1">
    <citation type="submission" date="2020-08" db="EMBL/GenBank/DDBJ databases">
        <title>Genomic Encyclopedia of Type Strains, Phase IV (KMG-IV): sequencing the most valuable type-strain genomes for metagenomic binning, comparative biology and taxonomic classification.</title>
        <authorList>
            <person name="Goeker M."/>
        </authorList>
    </citation>
    <scope>NUCLEOTIDE SEQUENCE [LARGE SCALE GENOMIC DNA]</scope>
    <source>
        <strain evidence="1 2">DSM 28570</strain>
    </source>
</reference>
<dbReference type="AlphaFoldDB" id="A0A840UUN8"/>
<dbReference type="InterPro" id="IPR018550">
    <property type="entry name" value="Lipid-A_deacylase-rel"/>
</dbReference>
<proteinExistence type="predicted"/>
<dbReference type="Proteomes" id="UP000539642">
    <property type="component" value="Unassembled WGS sequence"/>
</dbReference>
<sequence length="223" mass="24772">MLFQFLANPCHGRCRNEELQLCRQLVERFPSGQLMIQHIFKEEVMRVNRIRLAFVVVVVCLLHMPIDGVSAPTGAYSAGMRAGDSINGEDTEQYDIFVARELPWRRQFASGWSLGSLCELSVNVLNRDEEDGLSASLSTDLVLTSPQHKVVYFAGVGVGAMEDSVLGDYDFGGPLFFLSHAGVRLPLSSIFSVAIRLSHQSNGSIYDKNPSLNLAQIELRFTF</sequence>
<gene>
    <name evidence="1" type="ORF">HNQ81_002259</name>
</gene>